<evidence type="ECO:0000313" key="3">
    <source>
        <dbReference type="Proteomes" id="UP000574690"/>
    </source>
</evidence>
<dbReference type="AlphaFoldDB" id="A0A850C274"/>
<dbReference type="InterPro" id="IPR051604">
    <property type="entry name" value="Ergot_Alk_Oxidoreductase"/>
</dbReference>
<dbReference type="InterPro" id="IPR016040">
    <property type="entry name" value="NAD(P)-bd_dom"/>
</dbReference>
<dbReference type="Gene3D" id="3.90.25.10">
    <property type="entry name" value="UDP-galactose 4-epimerase, domain 1"/>
    <property type="match status" value="1"/>
</dbReference>
<name>A0A850C274_9ACTN</name>
<protein>
    <submittedName>
        <fullName evidence="2">NAD(P)H-binding protein</fullName>
    </submittedName>
</protein>
<evidence type="ECO:0000259" key="1">
    <source>
        <dbReference type="Pfam" id="PF13460"/>
    </source>
</evidence>
<dbReference type="EMBL" id="JABFXE010000085">
    <property type="protein sequence ID" value="NUQ87228.1"/>
    <property type="molecule type" value="Genomic_DNA"/>
</dbReference>
<comment type="caution">
    <text evidence="2">The sequence shown here is derived from an EMBL/GenBank/DDBJ whole genome shotgun (WGS) entry which is preliminary data.</text>
</comment>
<feature type="domain" description="NAD(P)-binding" evidence="1">
    <location>
        <begin position="14"/>
        <end position="179"/>
    </location>
</feature>
<accession>A0A850C274</accession>
<organism evidence="2 3">
    <name type="scientific">Glycomyces artemisiae</name>
    <dbReference type="NCBI Taxonomy" id="1076443"/>
    <lineage>
        <taxon>Bacteria</taxon>
        <taxon>Bacillati</taxon>
        <taxon>Actinomycetota</taxon>
        <taxon>Actinomycetes</taxon>
        <taxon>Glycomycetales</taxon>
        <taxon>Glycomycetaceae</taxon>
        <taxon>Glycomyces</taxon>
    </lineage>
</organism>
<reference evidence="2 3" key="1">
    <citation type="submission" date="2020-05" db="EMBL/GenBank/DDBJ databases">
        <title>DNA-SIP metagenomic assembled genomes.</title>
        <authorList>
            <person name="Yu J."/>
        </authorList>
    </citation>
    <scope>NUCLEOTIDE SEQUENCE [LARGE SCALE GENOMIC DNA]</scope>
    <source>
        <strain evidence="2">Bin5.27</strain>
    </source>
</reference>
<gene>
    <name evidence="2" type="ORF">HOQ43_02010</name>
</gene>
<dbReference type="Gene3D" id="3.40.50.720">
    <property type="entry name" value="NAD(P)-binding Rossmann-like Domain"/>
    <property type="match status" value="1"/>
</dbReference>
<dbReference type="SUPFAM" id="SSF51735">
    <property type="entry name" value="NAD(P)-binding Rossmann-fold domains"/>
    <property type="match status" value="1"/>
</dbReference>
<dbReference type="PANTHER" id="PTHR43162">
    <property type="match status" value="1"/>
</dbReference>
<proteinExistence type="predicted"/>
<sequence length="286" mass="29780">MSEHTHTGTILVTGATGKVGRRLTELLRAGGHDVRAVSRSTAISLDWTDESTWDAALEGAAAVYLVPPDHPFPADAFVAAAEKAGVRRIVAQSGRRVQDLAAAAGVGPEAIGMYAAQTAVQASGIEWTVLQPNNFNENFSEGDYYPAVLAGELALPLAGTTEPLIAVADIAAVAAAVLTGDGHHGRVYELSGPESLSMDAAMDAIAAASGKPVAFRAETPEEHDAALRAAGLPEDLVVFLNLMYEFMRDGAMAATTGDVERVLGRAPIRFADWATETAKTGVWSGA</sequence>
<dbReference type="PANTHER" id="PTHR43162:SF1">
    <property type="entry name" value="PRESTALK A DIFFERENTIATION PROTEIN A"/>
    <property type="match status" value="1"/>
</dbReference>
<dbReference type="Proteomes" id="UP000574690">
    <property type="component" value="Unassembled WGS sequence"/>
</dbReference>
<dbReference type="InterPro" id="IPR036291">
    <property type="entry name" value="NAD(P)-bd_dom_sf"/>
</dbReference>
<dbReference type="Pfam" id="PF13460">
    <property type="entry name" value="NAD_binding_10"/>
    <property type="match status" value="1"/>
</dbReference>
<evidence type="ECO:0000313" key="2">
    <source>
        <dbReference type="EMBL" id="NUQ87228.1"/>
    </source>
</evidence>